<evidence type="ECO:0000313" key="3">
    <source>
        <dbReference type="EMBL" id="HAG1014685.1"/>
    </source>
</evidence>
<organism evidence="4">
    <name type="scientific">Salmonella enterica</name>
    <name type="common">Salmonella choleraesuis</name>
    <dbReference type="NCBI Taxonomy" id="28901"/>
    <lineage>
        <taxon>Bacteria</taxon>
        <taxon>Pseudomonadati</taxon>
        <taxon>Pseudomonadota</taxon>
        <taxon>Gammaproteobacteria</taxon>
        <taxon>Enterobacterales</taxon>
        <taxon>Enterobacteriaceae</taxon>
        <taxon>Salmonella</taxon>
    </lineage>
</organism>
<evidence type="ECO:0000256" key="1">
    <source>
        <dbReference type="SAM" id="MobiDB-lite"/>
    </source>
</evidence>
<feature type="region of interest" description="Disordered" evidence="1">
    <location>
        <begin position="1"/>
        <end position="22"/>
    </location>
</feature>
<comment type="caution">
    <text evidence="4">The sequence shown here is derived from an EMBL/GenBank/DDBJ whole genome shotgun (WGS) entry which is preliminary data.</text>
</comment>
<accession>A0A758BSF9</accession>
<name>A0A758BSF9_SALER</name>
<reference evidence="4" key="2">
    <citation type="submission" date="2020-02" db="EMBL/GenBank/DDBJ databases">
        <authorList>
            <consortium name="NCBI Pathogen Detection Project"/>
        </authorList>
    </citation>
    <scope>NUCLEOTIDE SEQUENCE</scope>
    <source>
        <strain evidence="4">MA.CK_08/00001351</strain>
    </source>
</reference>
<evidence type="ECO:0000313" key="4">
    <source>
        <dbReference type="EMBL" id="HAG1014714.1"/>
    </source>
</evidence>
<dbReference type="AlphaFoldDB" id="A0A758BSF9"/>
<dbReference type="EMBL" id="DAAXHH010000031">
    <property type="protein sequence ID" value="HAG1014626.1"/>
    <property type="molecule type" value="Genomic_DNA"/>
</dbReference>
<protein>
    <submittedName>
        <fullName evidence="4">Uncharacterized protein</fullName>
    </submittedName>
</protein>
<proteinExistence type="predicted"/>
<evidence type="ECO:0000313" key="2">
    <source>
        <dbReference type="EMBL" id="HAG1014626.1"/>
    </source>
</evidence>
<sequence length="53" mass="6262">MRTPVYHRPDVDKDGRQLHDTEHTTRKRVRYLTKVVVKSTVLVERASGCEWNP</sequence>
<reference evidence="4" key="1">
    <citation type="journal article" date="2018" name="Genome Biol.">
        <title>SKESA: strategic k-mer extension for scrupulous assemblies.</title>
        <authorList>
            <person name="Souvorov A."/>
            <person name="Agarwala R."/>
            <person name="Lipman D.J."/>
        </authorList>
    </citation>
    <scope>NUCLEOTIDE SEQUENCE</scope>
    <source>
        <strain evidence="4">MA.CK_08/00001351</strain>
    </source>
</reference>
<dbReference type="EMBL" id="DAAXHH010000036">
    <property type="protein sequence ID" value="HAG1014714.1"/>
    <property type="molecule type" value="Genomic_DNA"/>
</dbReference>
<dbReference type="EMBL" id="DAAXHH010000033">
    <property type="protein sequence ID" value="HAG1014685.1"/>
    <property type="molecule type" value="Genomic_DNA"/>
</dbReference>
<feature type="compositionally biased region" description="Basic and acidic residues" evidence="1">
    <location>
        <begin position="7"/>
        <end position="22"/>
    </location>
</feature>
<gene>
    <name evidence="2" type="ORF">G8O36_005199</name>
    <name evidence="3" type="ORF">G8O36_005260</name>
    <name evidence="4" type="ORF">G8O36_005294</name>
</gene>